<organism evidence="2 3">
    <name type="scientific">Rotaria magnacalcarata</name>
    <dbReference type="NCBI Taxonomy" id="392030"/>
    <lineage>
        <taxon>Eukaryota</taxon>
        <taxon>Metazoa</taxon>
        <taxon>Spiralia</taxon>
        <taxon>Gnathifera</taxon>
        <taxon>Rotifera</taxon>
        <taxon>Eurotatoria</taxon>
        <taxon>Bdelloidea</taxon>
        <taxon>Philodinida</taxon>
        <taxon>Philodinidae</taxon>
        <taxon>Rotaria</taxon>
    </lineage>
</organism>
<comment type="caution">
    <text evidence="2">The sequence shown here is derived from an EMBL/GenBank/DDBJ whole genome shotgun (WGS) entry which is preliminary data.</text>
</comment>
<evidence type="ECO:0000313" key="3">
    <source>
        <dbReference type="Proteomes" id="UP000681720"/>
    </source>
</evidence>
<dbReference type="AlphaFoldDB" id="A0A8S3HEY9"/>
<dbReference type="EMBL" id="CAJOBJ010329030">
    <property type="protein sequence ID" value="CAF5179725.1"/>
    <property type="molecule type" value="Genomic_DNA"/>
</dbReference>
<accession>A0A8S3HEY9</accession>
<evidence type="ECO:0000256" key="1">
    <source>
        <dbReference type="SAM" id="MobiDB-lite"/>
    </source>
</evidence>
<sequence length="138" mass="15245">MRVRVSPLTSVASIPEREGMNDDYNDDILPTASSISSSITDRLHQVEIELAEKKLALTEALCKNQELAHQLRHSASVASDSDTNSVNSVRSINSNNNNNSTIIMLTYPFDFHFTSAIVSRVPASLKDAAICQREIREV</sequence>
<dbReference type="Proteomes" id="UP000681720">
    <property type="component" value="Unassembled WGS sequence"/>
</dbReference>
<name>A0A8S3HEY9_9BILA</name>
<feature type="region of interest" description="Disordered" evidence="1">
    <location>
        <begin position="1"/>
        <end position="26"/>
    </location>
</feature>
<gene>
    <name evidence="2" type="ORF">GIL414_LOCUS68904</name>
</gene>
<reference evidence="2" key="1">
    <citation type="submission" date="2021-02" db="EMBL/GenBank/DDBJ databases">
        <authorList>
            <person name="Nowell W R."/>
        </authorList>
    </citation>
    <scope>NUCLEOTIDE SEQUENCE</scope>
</reference>
<proteinExistence type="predicted"/>
<evidence type="ECO:0000313" key="2">
    <source>
        <dbReference type="EMBL" id="CAF5179725.1"/>
    </source>
</evidence>
<protein>
    <submittedName>
        <fullName evidence="2">Uncharacterized protein</fullName>
    </submittedName>
</protein>
<feature type="non-terminal residue" evidence="2">
    <location>
        <position position="1"/>
    </location>
</feature>